<feature type="transmembrane region" description="Helical" evidence="6">
    <location>
        <begin position="216"/>
        <end position="241"/>
    </location>
</feature>
<feature type="transmembrane region" description="Helical" evidence="6">
    <location>
        <begin position="285"/>
        <end position="314"/>
    </location>
</feature>
<evidence type="ECO:0000256" key="3">
    <source>
        <dbReference type="ARBA" id="ARBA00022692"/>
    </source>
</evidence>
<evidence type="ECO:0000256" key="4">
    <source>
        <dbReference type="ARBA" id="ARBA00022989"/>
    </source>
</evidence>
<feature type="transmembrane region" description="Helical" evidence="6">
    <location>
        <begin position="144"/>
        <end position="170"/>
    </location>
</feature>
<feature type="transmembrane region" description="Helical" evidence="6">
    <location>
        <begin position="368"/>
        <end position="386"/>
    </location>
</feature>
<dbReference type="InterPro" id="IPR020846">
    <property type="entry name" value="MFS_dom"/>
</dbReference>
<feature type="domain" description="Major facilitator superfamily (MFS) profile" evidence="7">
    <location>
        <begin position="20"/>
        <end position="391"/>
    </location>
</feature>
<dbReference type="PROSITE" id="PS50850">
    <property type="entry name" value="MFS"/>
    <property type="match status" value="1"/>
</dbReference>
<dbReference type="SUPFAM" id="SSF103473">
    <property type="entry name" value="MFS general substrate transporter"/>
    <property type="match status" value="1"/>
</dbReference>
<evidence type="ECO:0000313" key="9">
    <source>
        <dbReference type="Proteomes" id="UP001524547"/>
    </source>
</evidence>
<dbReference type="InterPro" id="IPR036259">
    <property type="entry name" value="MFS_trans_sf"/>
</dbReference>
<dbReference type="Gene3D" id="1.20.1250.20">
    <property type="entry name" value="MFS general substrate transporter like domains"/>
    <property type="match status" value="1"/>
</dbReference>
<evidence type="ECO:0000313" key="8">
    <source>
        <dbReference type="EMBL" id="MCQ8239577.1"/>
    </source>
</evidence>
<dbReference type="InterPro" id="IPR011701">
    <property type="entry name" value="MFS"/>
</dbReference>
<keyword evidence="2" id="KW-1003">Cell membrane</keyword>
<dbReference type="RefSeq" id="WP_422918313.1">
    <property type="nucleotide sequence ID" value="NZ_JAMZEJ010000001.1"/>
</dbReference>
<comment type="caution">
    <text evidence="8">The sequence shown here is derived from an EMBL/GenBank/DDBJ whole genome shotgun (WGS) entry which is preliminary data.</text>
</comment>
<feature type="transmembrane region" description="Helical" evidence="6">
    <location>
        <begin position="176"/>
        <end position="195"/>
    </location>
</feature>
<proteinExistence type="predicted"/>
<sequence length="400" mass="41024">MSLPATTIDTIERSSLPVSPLLALAMTGFTAILTETLPAGLLPIMSRGLDVSQAAAGQMVSAYAAGSLVAAIPLVVWTQGFRRRPVLLAAILGFLLFNTATALAPDFTTALFARFGAGVAAGLAWGLLAGYARRMVVDRLKGRALALAMVGTPVALSLGVPAGTFLGSLLGWRATFGLMSVSTAALVAWVLWSVPDFPGYAARDRPALLRVLRTPGIRPVLGTILAWMTAHNILYTFVAPLAAPSGLDRRLDLLLLGFGVSALAGIWLTGLLIDRALRRLAIGSLLGFAVVALLLALLPASPAATVLAVLLWGLSFGGAATQLQTAAGDVAGDGVDLANAMITTTWNAAIAAGGLLGGVLLDRWGDPALAPAAGVLVVMALAIVLGDHRHAFRPGPRAAA</sequence>
<evidence type="ECO:0000259" key="7">
    <source>
        <dbReference type="PROSITE" id="PS50850"/>
    </source>
</evidence>
<evidence type="ECO:0000256" key="5">
    <source>
        <dbReference type="ARBA" id="ARBA00023136"/>
    </source>
</evidence>
<keyword evidence="5 6" id="KW-0472">Membrane</keyword>
<feature type="transmembrane region" description="Helical" evidence="6">
    <location>
        <begin position="56"/>
        <end position="77"/>
    </location>
</feature>
<organism evidence="8 9">
    <name type="scientific">Rhizosaccharibacter radicis</name>
    <dbReference type="NCBI Taxonomy" id="2782605"/>
    <lineage>
        <taxon>Bacteria</taxon>
        <taxon>Pseudomonadati</taxon>
        <taxon>Pseudomonadota</taxon>
        <taxon>Alphaproteobacteria</taxon>
        <taxon>Acetobacterales</taxon>
        <taxon>Acetobacteraceae</taxon>
        <taxon>Rhizosaccharibacter</taxon>
    </lineage>
</organism>
<evidence type="ECO:0000256" key="6">
    <source>
        <dbReference type="SAM" id="Phobius"/>
    </source>
</evidence>
<keyword evidence="9" id="KW-1185">Reference proteome</keyword>
<dbReference type="PANTHER" id="PTHR43124:SF3">
    <property type="entry name" value="CHLORAMPHENICOL EFFLUX PUMP RV0191"/>
    <property type="match status" value="1"/>
</dbReference>
<dbReference type="Pfam" id="PF07690">
    <property type="entry name" value="MFS_1"/>
    <property type="match status" value="1"/>
</dbReference>
<protein>
    <submittedName>
        <fullName evidence="8">MFS transporter</fullName>
    </submittedName>
</protein>
<comment type="subcellular location">
    <subcellularLocation>
        <location evidence="1">Cell membrane</location>
        <topology evidence="1">Multi-pass membrane protein</topology>
    </subcellularLocation>
</comment>
<dbReference type="EMBL" id="JAMZEJ010000001">
    <property type="protein sequence ID" value="MCQ8239577.1"/>
    <property type="molecule type" value="Genomic_DNA"/>
</dbReference>
<name>A0ABT1VUG0_9PROT</name>
<evidence type="ECO:0000256" key="1">
    <source>
        <dbReference type="ARBA" id="ARBA00004651"/>
    </source>
</evidence>
<feature type="transmembrane region" description="Helical" evidence="6">
    <location>
        <begin position="253"/>
        <end position="273"/>
    </location>
</feature>
<dbReference type="PANTHER" id="PTHR43124">
    <property type="entry name" value="PURINE EFFLUX PUMP PBUE"/>
    <property type="match status" value="1"/>
</dbReference>
<accession>A0ABT1VUG0</accession>
<feature type="transmembrane region" description="Helical" evidence="6">
    <location>
        <begin position="21"/>
        <end position="44"/>
    </location>
</feature>
<feature type="transmembrane region" description="Helical" evidence="6">
    <location>
        <begin position="111"/>
        <end position="132"/>
    </location>
</feature>
<evidence type="ECO:0000256" key="2">
    <source>
        <dbReference type="ARBA" id="ARBA00022475"/>
    </source>
</evidence>
<keyword evidence="4 6" id="KW-1133">Transmembrane helix</keyword>
<dbReference type="InterPro" id="IPR050189">
    <property type="entry name" value="MFS_Efflux_Transporters"/>
</dbReference>
<dbReference type="Proteomes" id="UP001524547">
    <property type="component" value="Unassembled WGS sequence"/>
</dbReference>
<reference evidence="8 9" key="1">
    <citation type="submission" date="2022-06" db="EMBL/GenBank/DDBJ databases">
        <title>Rhizosaccharibacter gen. nov. sp. nov. KSS12, endophytic bacteria isolated from sugarcane.</title>
        <authorList>
            <person name="Pitiwittayakul N."/>
        </authorList>
    </citation>
    <scope>NUCLEOTIDE SEQUENCE [LARGE SCALE GENOMIC DNA]</scope>
    <source>
        <strain evidence="8 9">KSS12</strain>
    </source>
</reference>
<feature type="transmembrane region" description="Helical" evidence="6">
    <location>
        <begin position="86"/>
        <end position="105"/>
    </location>
</feature>
<keyword evidence="3 6" id="KW-0812">Transmembrane</keyword>
<gene>
    <name evidence="8" type="ORF">NFI88_01820</name>
</gene>
<dbReference type="CDD" id="cd17324">
    <property type="entry name" value="MFS_NepI_like"/>
    <property type="match status" value="1"/>
</dbReference>